<reference evidence="2" key="1">
    <citation type="journal article" date="2018" name="DNA Res.">
        <title>Multiple hybrid de novo genome assembly of finger millet, an orphan allotetraploid crop.</title>
        <authorList>
            <person name="Hatakeyama M."/>
            <person name="Aluri S."/>
            <person name="Balachadran M.T."/>
            <person name="Sivarajan S.R."/>
            <person name="Patrignani A."/>
            <person name="Gruter S."/>
            <person name="Poveda L."/>
            <person name="Shimizu-Inatsugi R."/>
            <person name="Baeten J."/>
            <person name="Francoijs K.J."/>
            <person name="Nataraja K.N."/>
            <person name="Reddy Y.A.N."/>
            <person name="Phadnis S."/>
            <person name="Ravikumar R.L."/>
            <person name="Schlapbach R."/>
            <person name="Sreeman S.M."/>
            <person name="Shimizu K.K."/>
        </authorList>
    </citation>
    <scope>NUCLEOTIDE SEQUENCE</scope>
</reference>
<evidence type="ECO:0000313" key="3">
    <source>
        <dbReference type="Proteomes" id="UP001054889"/>
    </source>
</evidence>
<dbReference type="Proteomes" id="UP001054889">
    <property type="component" value="Unassembled WGS sequence"/>
</dbReference>
<dbReference type="EMBL" id="BQKI01000008">
    <property type="protein sequence ID" value="GJN00252.1"/>
    <property type="molecule type" value="Genomic_DNA"/>
</dbReference>
<accession>A0AAV5CR02</accession>
<evidence type="ECO:0000313" key="2">
    <source>
        <dbReference type="EMBL" id="GJN00484.1"/>
    </source>
</evidence>
<name>A0AAV5CR02_ELECO</name>
<evidence type="ECO:0000313" key="1">
    <source>
        <dbReference type="EMBL" id="GJN00252.1"/>
    </source>
</evidence>
<keyword evidence="3" id="KW-1185">Reference proteome</keyword>
<reference evidence="2" key="2">
    <citation type="submission" date="2021-12" db="EMBL/GenBank/DDBJ databases">
        <title>Resequencing data analysis of finger millet.</title>
        <authorList>
            <person name="Hatakeyama M."/>
            <person name="Aluri S."/>
            <person name="Balachadran M.T."/>
            <person name="Sivarajan S.R."/>
            <person name="Poveda L."/>
            <person name="Shimizu-Inatsugi R."/>
            <person name="Schlapbach R."/>
            <person name="Sreeman S.M."/>
            <person name="Shimizu K.K."/>
        </authorList>
    </citation>
    <scope>NUCLEOTIDE SEQUENCE</scope>
</reference>
<dbReference type="AlphaFoldDB" id="A0AAV5CR02"/>
<sequence length="70" mass="7934">MPKERKKGMNYVIILGAWILWKHRNPCVFDNVSPSITAALRMFKDEHHLWCLAGARRMQALGLESAGVLG</sequence>
<proteinExistence type="predicted"/>
<gene>
    <name evidence="2" type="primary">ga17669</name>
    <name evidence="1" type="synonym">ga17422</name>
    <name evidence="1" type="ORF">PR202_ga17422</name>
    <name evidence="2" type="ORF">PR202_ga17669</name>
</gene>
<protein>
    <submittedName>
        <fullName evidence="2">Uncharacterized protein</fullName>
    </submittedName>
</protein>
<organism evidence="2 3">
    <name type="scientific">Eleusine coracana subsp. coracana</name>
    <dbReference type="NCBI Taxonomy" id="191504"/>
    <lineage>
        <taxon>Eukaryota</taxon>
        <taxon>Viridiplantae</taxon>
        <taxon>Streptophyta</taxon>
        <taxon>Embryophyta</taxon>
        <taxon>Tracheophyta</taxon>
        <taxon>Spermatophyta</taxon>
        <taxon>Magnoliopsida</taxon>
        <taxon>Liliopsida</taxon>
        <taxon>Poales</taxon>
        <taxon>Poaceae</taxon>
        <taxon>PACMAD clade</taxon>
        <taxon>Chloridoideae</taxon>
        <taxon>Cynodonteae</taxon>
        <taxon>Eleusininae</taxon>
        <taxon>Eleusine</taxon>
    </lineage>
</organism>
<dbReference type="EMBL" id="BQKI01000008">
    <property type="protein sequence ID" value="GJN00484.1"/>
    <property type="molecule type" value="Genomic_DNA"/>
</dbReference>
<comment type="caution">
    <text evidence="2">The sequence shown here is derived from an EMBL/GenBank/DDBJ whole genome shotgun (WGS) entry which is preliminary data.</text>
</comment>